<dbReference type="RefSeq" id="WP_054776682.1">
    <property type="nucleotide sequence ID" value="NZ_BBBX01000002.1"/>
</dbReference>
<evidence type="ECO:0000256" key="2">
    <source>
        <dbReference type="ARBA" id="ARBA00022630"/>
    </source>
</evidence>
<dbReference type="STRING" id="1293598.IV56_GL002230"/>
<evidence type="ECO:0000256" key="3">
    <source>
        <dbReference type="ARBA" id="ARBA00022643"/>
    </source>
</evidence>
<evidence type="ECO:0000313" key="6">
    <source>
        <dbReference type="EMBL" id="KRO15466.1"/>
    </source>
</evidence>
<dbReference type="EMBL" id="JQCE01000064">
    <property type="protein sequence ID" value="KRO15466.1"/>
    <property type="molecule type" value="Genomic_DNA"/>
</dbReference>
<organism evidence="6 7">
    <name type="scientific">Lacticaseibacillus saniviri JCM 17471 = DSM 24301</name>
    <dbReference type="NCBI Taxonomy" id="1293598"/>
    <lineage>
        <taxon>Bacteria</taxon>
        <taxon>Bacillati</taxon>
        <taxon>Bacillota</taxon>
        <taxon>Bacilli</taxon>
        <taxon>Lactobacillales</taxon>
        <taxon>Lactobacillaceae</taxon>
        <taxon>Lacticaseibacillus</taxon>
    </lineage>
</organism>
<dbReference type="GO" id="GO:0010181">
    <property type="term" value="F:FMN binding"/>
    <property type="evidence" value="ECO:0007669"/>
    <property type="project" value="InterPro"/>
</dbReference>
<evidence type="ECO:0000256" key="1">
    <source>
        <dbReference type="ARBA" id="ARBA00001917"/>
    </source>
</evidence>
<feature type="domain" description="Flavin reductase like" evidence="5">
    <location>
        <begin position="20"/>
        <end position="176"/>
    </location>
</feature>
<dbReference type="Proteomes" id="UP000050969">
    <property type="component" value="Unassembled WGS sequence"/>
</dbReference>
<accession>A0A0R2MXF2</accession>
<dbReference type="Pfam" id="PF01613">
    <property type="entry name" value="Flavin_Reduct"/>
    <property type="match status" value="1"/>
</dbReference>
<reference evidence="6 7" key="1">
    <citation type="journal article" date="2015" name="Genome Announc.">
        <title>Expanding the biotechnology potential of lactobacilli through comparative genomics of 213 strains and associated genera.</title>
        <authorList>
            <person name="Sun Z."/>
            <person name="Harris H.M."/>
            <person name="McCann A."/>
            <person name="Guo C."/>
            <person name="Argimon S."/>
            <person name="Zhang W."/>
            <person name="Yang X."/>
            <person name="Jeffery I.B."/>
            <person name="Cooney J.C."/>
            <person name="Kagawa T.F."/>
            <person name="Liu W."/>
            <person name="Song Y."/>
            <person name="Salvetti E."/>
            <person name="Wrobel A."/>
            <person name="Rasinkangas P."/>
            <person name="Parkhill J."/>
            <person name="Rea M.C."/>
            <person name="O'Sullivan O."/>
            <person name="Ritari J."/>
            <person name="Douillard F.P."/>
            <person name="Paul Ross R."/>
            <person name="Yang R."/>
            <person name="Briner A.E."/>
            <person name="Felis G.E."/>
            <person name="de Vos W.M."/>
            <person name="Barrangou R."/>
            <person name="Klaenhammer T.R."/>
            <person name="Caufield P.W."/>
            <person name="Cui Y."/>
            <person name="Zhang H."/>
            <person name="O'Toole P.W."/>
        </authorList>
    </citation>
    <scope>NUCLEOTIDE SEQUENCE [LARGE SCALE GENOMIC DNA]</scope>
    <source>
        <strain evidence="6 7">DSM 24301</strain>
    </source>
</reference>
<dbReference type="InterPro" id="IPR002563">
    <property type="entry name" value="Flavin_Rdtase-like_dom"/>
</dbReference>
<gene>
    <name evidence="6" type="ORF">IV56_GL002230</name>
</gene>
<dbReference type="PATRIC" id="fig|1293598.4.peg.2332"/>
<evidence type="ECO:0000259" key="5">
    <source>
        <dbReference type="SMART" id="SM00903"/>
    </source>
</evidence>
<protein>
    <submittedName>
        <fullName evidence="6">FMN-binding flavin reductase domain protein</fullName>
    </submittedName>
</protein>
<dbReference type="PANTHER" id="PTHR33798">
    <property type="entry name" value="FLAVOPROTEIN OXYGENASE"/>
    <property type="match status" value="1"/>
</dbReference>
<keyword evidence="3" id="KW-0288">FMN</keyword>
<proteinExistence type="inferred from homology"/>
<comment type="similarity">
    <text evidence="4">Belongs to the flavoredoxin family.</text>
</comment>
<comment type="cofactor">
    <cofactor evidence="1">
        <name>FMN</name>
        <dbReference type="ChEBI" id="CHEBI:58210"/>
    </cofactor>
</comment>
<comment type="caution">
    <text evidence="6">The sequence shown here is derived from an EMBL/GenBank/DDBJ whole genome shotgun (WGS) entry which is preliminary data.</text>
</comment>
<keyword evidence="2" id="KW-0285">Flavoprotein</keyword>
<dbReference type="SUPFAM" id="SSF50475">
    <property type="entry name" value="FMN-binding split barrel"/>
    <property type="match status" value="1"/>
</dbReference>
<evidence type="ECO:0000256" key="4">
    <source>
        <dbReference type="ARBA" id="ARBA00038054"/>
    </source>
</evidence>
<dbReference type="GO" id="GO:0016646">
    <property type="term" value="F:oxidoreductase activity, acting on the CH-NH group of donors, NAD or NADP as acceptor"/>
    <property type="evidence" value="ECO:0007669"/>
    <property type="project" value="UniProtKB-ARBA"/>
</dbReference>
<dbReference type="InterPro" id="IPR012349">
    <property type="entry name" value="Split_barrel_FMN-bd"/>
</dbReference>
<name>A0A0R2MXF2_9LACO</name>
<evidence type="ECO:0000313" key="7">
    <source>
        <dbReference type="Proteomes" id="UP000050969"/>
    </source>
</evidence>
<keyword evidence="7" id="KW-1185">Reference proteome</keyword>
<dbReference type="SMART" id="SM00903">
    <property type="entry name" value="Flavin_Reduct"/>
    <property type="match status" value="1"/>
</dbReference>
<dbReference type="AlphaFoldDB" id="A0A0R2MXF2"/>
<dbReference type="Gene3D" id="2.30.110.10">
    <property type="entry name" value="Electron Transport, Fmn-binding Protein, Chain A"/>
    <property type="match status" value="1"/>
</dbReference>
<dbReference type="OrthoDB" id="9794638at2"/>
<sequence length="206" mass="22330">MKTLAAASLSKQVQYKLLSGSIIPRPIAWMTTLSADQQTVNLAPFSFFTGLSNQLPLLSVAILRHNNQPKDTAANLLANEEAVIHMVSRDLVVPMNQSAATLDATVSEVQTLDLPTVASDSVRVPGLVAAKIRLESTLYQYVPITGPDGEIMTDLFVLQVQTFHFADEVLDSEHLYVNATALDPIARLSGPTYAPLGTSFKLARPR</sequence>
<dbReference type="PANTHER" id="PTHR33798:SF5">
    <property type="entry name" value="FLAVIN REDUCTASE LIKE DOMAIN-CONTAINING PROTEIN"/>
    <property type="match status" value="1"/>
</dbReference>